<dbReference type="EMBL" id="QEFC01001003">
    <property type="protein sequence ID" value="KAE9460577.1"/>
    <property type="molecule type" value="Genomic_DNA"/>
</dbReference>
<dbReference type="InterPro" id="IPR046934">
    <property type="entry name" value="PIR2-like"/>
</dbReference>
<keyword evidence="1" id="KW-0862">Zinc</keyword>
<dbReference type="PROSITE" id="PS50089">
    <property type="entry name" value="ZF_RING_2"/>
    <property type="match status" value="1"/>
</dbReference>
<dbReference type="InterPro" id="IPR046527">
    <property type="entry name" value="PIR2-like_helical"/>
</dbReference>
<feature type="region of interest" description="Disordered" evidence="3">
    <location>
        <begin position="399"/>
        <end position="497"/>
    </location>
</feature>
<feature type="domain" description="RING-type" evidence="4">
    <location>
        <begin position="810"/>
        <end position="850"/>
    </location>
</feature>
<evidence type="ECO:0000259" key="4">
    <source>
        <dbReference type="PROSITE" id="PS50089"/>
    </source>
</evidence>
<feature type="coiled-coil region" evidence="2">
    <location>
        <begin position="570"/>
        <end position="636"/>
    </location>
</feature>
<dbReference type="InterPro" id="IPR001841">
    <property type="entry name" value="Znf_RING"/>
</dbReference>
<keyword evidence="6" id="KW-1185">Reference proteome</keyword>
<dbReference type="Pfam" id="PF13920">
    <property type="entry name" value="zf-C3HC4_3"/>
    <property type="match status" value="1"/>
</dbReference>
<protein>
    <recommendedName>
        <fullName evidence="4">RING-type domain-containing protein</fullName>
    </recommendedName>
</protein>
<keyword evidence="1" id="KW-0479">Metal-binding</keyword>
<name>A0A6A4M1C1_9ERIC</name>
<evidence type="ECO:0000256" key="1">
    <source>
        <dbReference type="PROSITE-ProRule" id="PRU00175"/>
    </source>
</evidence>
<organism evidence="5 6">
    <name type="scientific">Rhododendron williamsianum</name>
    <dbReference type="NCBI Taxonomy" id="262921"/>
    <lineage>
        <taxon>Eukaryota</taxon>
        <taxon>Viridiplantae</taxon>
        <taxon>Streptophyta</taxon>
        <taxon>Embryophyta</taxon>
        <taxon>Tracheophyta</taxon>
        <taxon>Spermatophyta</taxon>
        <taxon>Magnoliopsida</taxon>
        <taxon>eudicotyledons</taxon>
        <taxon>Gunneridae</taxon>
        <taxon>Pentapetalae</taxon>
        <taxon>asterids</taxon>
        <taxon>Ericales</taxon>
        <taxon>Ericaceae</taxon>
        <taxon>Ericoideae</taxon>
        <taxon>Rhodoreae</taxon>
        <taxon>Rhododendron</taxon>
    </lineage>
</organism>
<dbReference type="OrthoDB" id="774873at2759"/>
<dbReference type="PANTHER" id="PTHR46405:SF9">
    <property type="entry name" value="E3 UBIQUITIN-PROTEIN LIGASE RF298"/>
    <property type="match status" value="1"/>
</dbReference>
<feature type="compositionally biased region" description="Polar residues" evidence="3">
    <location>
        <begin position="413"/>
        <end position="423"/>
    </location>
</feature>
<feature type="non-terminal residue" evidence="5">
    <location>
        <position position="1"/>
    </location>
</feature>
<feature type="compositionally biased region" description="Low complexity" evidence="3">
    <location>
        <begin position="442"/>
        <end position="452"/>
    </location>
</feature>
<keyword evidence="2" id="KW-0175">Coiled coil</keyword>
<dbReference type="GO" id="GO:0008270">
    <property type="term" value="F:zinc ion binding"/>
    <property type="evidence" value="ECO:0007669"/>
    <property type="project" value="UniProtKB-KW"/>
</dbReference>
<evidence type="ECO:0000313" key="6">
    <source>
        <dbReference type="Proteomes" id="UP000428333"/>
    </source>
</evidence>
<dbReference type="InterPro" id="IPR013083">
    <property type="entry name" value="Znf_RING/FYVE/PHD"/>
</dbReference>
<dbReference type="AlphaFoldDB" id="A0A6A4M1C1"/>
<feature type="region of interest" description="Disordered" evidence="3">
    <location>
        <begin position="241"/>
        <end position="260"/>
    </location>
</feature>
<dbReference type="PANTHER" id="PTHR46405">
    <property type="entry name" value="OS05G0141500 PROTEIN"/>
    <property type="match status" value="1"/>
</dbReference>
<evidence type="ECO:0000256" key="2">
    <source>
        <dbReference type="SAM" id="Coils"/>
    </source>
</evidence>
<comment type="caution">
    <text evidence="5">The sequence shown here is derived from an EMBL/GenBank/DDBJ whole genome shotgun (WGS) entry which is preliminary data.</text>
</comment>
<dbReference type="Pfam" id="PF20235">
    <property type="entry name" value="PIR2-like_helical"/>
    <property type="match status" value="1"/>
</dbReference>
<keyword evidence="1" id="KW-0863">Zinc-finger</keyword>
<sequence length="862" mass="96376">ILHIGLFWTHKEIKEMADGGNASNLGSSTVLCQEKVLRNKRKYLAEIPVDGGSDVSSPLTEFPRYELLADQNTVSDSGSLEAQSNWPKEEQEVEGLHLADWDEPISYQLEELLSHNLSATFRSAIKKIAEQGYTEDVAKSAILRSGLYYGSKDPVSNIVDGALVFLKREKNYDASTYHIFQDLDNLVEYTILEMLYVLREVKPSLTILEAMWFLLICDLNLSLACAVEGDPLSGIFGKEVSGESSSDPTLAHPKSEAKTSETVLPIPHTHSSTYVSTHSISNTQYSRSEILTYGGYGGFPNLPHPMCPFHDGKTIPTPEAIVSVIEARGKSLGLPAECVQSICQLATMDENSGSCRKGCMPNYPKRHMLHHKSFHMEKHYKGSASKGTIKAKFSTWSGPVLDEKLKPPPDSLGVNTKNASSKMSKAIGKKVSVSEKSHHHSTNTSSSLAATNKPKHKPKPKPTPSASKDIVCALPSANGKVDDSLPHETKPIMKPDSSHRTFDDYCAGIPYDQSLGKYVAQDEKDKLILILAPQLQILEKEVQGWTDWANKKIMQAAGRLSKDRVELKTLRQEKEETEKFTKDKQIFEENTAKRLSEMDSALANATSQVEVFNSTANRLEEENTALKKELEAARLQALGSSANLQEAFLREKEALKRAQSWDTEKVLLQEEVSVDKRKVAELQHELEKAKGFYHKIEARRYHEEKAKEKLLIEASSVRKERKQLAYASKVEADMKSQKAENEMQKYKERIEELESKISELRLESESSKIAALRRGSINGNYGYQAAKVSKRLAVFRDNFSDTIARSERECVMCLAEEMSVVFLPCAHQALCGNCNEIHEKQGMNDCPSCRTPIKKRIKVRFC</sequence>
<dbReference type="Proteomes" id="UP000428333">
    <property type="component" value="Linkage Group LG04"/>
</dbReference>
<proteinExistence type="predicted"/>
<dbReference type="SUPFAM" id="SSF57850">
    <property type="entry name" value="RING/U-box"/>
    <property type="match status" value="1"/>
</dbReference>
<reference evidence="5 6" key="1">
    <citation type="journal article" date="2019" name="Genome Biol. Evol.">
        <title>The Rhododendron genome and chromosomal organization provide insight into shared whole-genome duplications across the heath family (Ericaceae).</title>
        <authorList>
            <person name="Soza V.L."/>
            <person name="Lindsley D."/>
            <person name="Waalkes A."/>
            <person name="Ramage E."/>
            <person name="Patwardhan R.P."/>
            <person name="Burton J.N."/>
            <person name="Adey A."/>
            <person name="Kumar A."/>
            <person name="Qiu R."/>
            <person name="Shendure J."/>
            <person name="Hall B."/>
        </authorList>
    </citation>
    <scope>NUCLEOTIDE SEQUENCE [LARGE SCALE GENOMIC DNA]</scope>
    <source>
        <strain evidence="5">RSF 1966-606</strain>
    </source>
</reference>
<dbReference type="Gene3D" id="3.30.40.10">
    <property type="entry name" value="Zinc/RING finger domain, C3HC4 (zinc finger)"/>
    <property type="match status" value="1"/>
</dbReference>
<evidence type="ECO:0000256" key="3">
    <source>
        <dbReference type="SAM" id="MobiDB-lite"/>
    </source>
</evidence>
<feature type="coiled-coil region" evidence="2">
    <location>
        <begin position="729"/>
        <end position="770"/>
    </location>
</feature>
<feature type="compositionally biased region" description="Basic and acidic residues" evidence="3">
    <location>
        <begin position="480"/>
        <end position="497"/>
    </location>
</feature>
<dbReference type="CDD" id="cd23128">
    <property type="entry name" value="RING-HC_MIP1-like"/>
    <property type="match status" value="1"/>
</dbReference>
<evidence type="ECO:0000313" key="5">
    <source>
        <dbReference type="EMBL" id="KAE9460577.1"/>
    </source>
</evidence>
<gene>
    <name evidence="5" type="ORF">C3L33_07532</name>
</gene>
<accession>A0A6A4M1C1</accession>